<dbReference type="PANTHER" id="PTHR22916:SF3">
    <property type="entry name" value="UDP-GLCNAC:BETAGAL BETA-1,3-N-ACETYLGLUCOSAMINYLTRANSFERASE-LIKE PROTEIN 1"/>
    <property type="match status" value="1"/>
</dbReference>
<dbReference type="CDD" id="cd00761">
    <property type="entry name" value="Glyco_tranf_GTA_type"/>
    <property type="match status" value="1"/>
</dbReference>
<dbReference type="AlphaFoldDB" id="A0A923NPI0"/>
<proteinExistence type="predicted"/>
<organism evidence="2 3">
    <name type="scientific">Zhenpiania hominis</name>
    <dbReference type="NCBI Taxonomy" id="2763644"/>
    <lineage>
        <taxon>Bacteria</taxon>
        <taxon>Bacillati</taxon>
        <taxon>Bacillota</taxon>
        <taxon>Clostridia</taxon>
        <taxon>Peptostreptococcales</taxon>
        <taxon>Anaerovoracaceae</taxon>
        <taxon>Zhenpiania</taxon>
    </lineage>
</organism>
<evidence type="ECO:0000313" key="2">
    <source>
        <dbReference type="EMBL" id="MBC6680852.1"/>
    </source>
</evidence>
<dbReference type="Pfam" id="PF00535">
    <property type="entry name" value="Glycos_transf_2"/>
    <property type="match status" value="1"/>
</dbReference>
<gene>
    <name evidence="2" type="ORF">H9L42_13565</name>
</gene>
<dbReference type="SUPFAM" id="SSF53448">
    <property type="entry name" value="Nucleotide-diphospho-sugar transferases"/>
    <property type="match status" value="1"/>
</dbReference>
<evidence type="ECO:0000259" key="1">
    <source>
        <dbReference type="Pfam" id="PF00535"/>
    </source>
</evidence>
<keyword evidence="3" id="KW-1185">Reference proteome</keyword>
<feature type="domain" description="Glycosyltransferase 2-like" evidence="1">
    <location>
        <begin position="14"/>
        <end position="176"/>
    </location>
</feature>
<name>A0A923NPI0_9FIRM</name>
<dbReference type="Proteomes" id="UP000602647">
    <property type="component" value="Unassembled WGS sequence"/>
</dbReference>
<evidence type="ECO:0000313" key="3">
    <source>
        <dbReference type="Proteomes" id="UP000602647"/>
    </source>
</evidence>
<dbReference type="GO" id="GO:0016758">
    <property type="term" value="F:hexosyltransferase activity"/>
    <property type="evidence" value="ECO:0007669"/>
    <property type="project" value="UniProtKB-ARBA"/>
</dbReference>
<dbReference type="InterPro" id="IPR029044">
    <property type="entry name" value="Nucleotide-diphossugar_trans"/>
</dbReference>
<comment type="caution">
    <text evidence="2">The sequence shown here is derived from an EMBL/GenBank/DDBJ whole genome shotgun (WGS) entry which is preliminary data.</text>
</comment>
<dbReference type="Gene3D" id="3.90.550.10">
    <property type="entry name" value="Spore Coat Polysaccharide Biosynthesis Protein SpsA, Chain A"/>
    <property type="match status" value="1"/>
</dbReference>
<sequence>MTDERTNGDSPKVSIIIPCYNVEKYLVETLESVKAQTFADYEVLLINDGSQDHTIDIIEEYCKSDFRFHVYTQKNQGVSVARNRGMDLARGDYVAFYDADDFIPKWALENMVMAAELEFADLVIGRYRIRNVSGTKMVKSSIRLSNKRTIRRFDPDMLWAFSVCNKLFRRAAIEKLHLRFRTDLKITEDGLFLIQFAHNCGKITGAPVIAYEYRRRPFWEEASATQMASLQQLKYSHQTFQLLEKRILEDTKMEGSSEEHMDGDYAQAIKDRLIYRSTFYNRFVRSDFLADYYRKLWLSDTDLSTELEIHLEYCRQQMFPDMWEKILEQNPELRLHEGVMTRKKAAERPFVTIYLKRTLMEDEVNGILNSCYKQEMPFFEILADGELEPRVTETYKAKENFHFRKIERRLSEQVKGEFIIILDEELWFTENTLNELLSVFWERPQLQSILIPIMELKQGKMVAARCYSCKAGDVFKSPKMFRTPFLAYRKKGAVDWIEGQPEEGKGFMMKKPEGFK</sequence>
<protein>
    <submittedName>
        <fullName evidence="2">Glycosyltransferase family 2 protein</fullName>
    </submittedName>
</protein>
<dbReference type="RefSeq" id="WP_187303950.1">
    <property type="nucleotide sequence ID" value="NZ_JACRYT010000020.1"/>
</dbReference>
<reference evidence="2" key="1">
    <citation type="submission" date="2020-08" db="EMBL/GenBank/DDBJ databases">
        <title>Genome public.</title>
        <authorList>
            <person name="Liu C."/>
            <person name="Sun Q."/>
        </authorList>
    </citation>
    <scope>NUCLEOTIDE SEQUENCE</scope>
    <source>
        <strain evidence="2">BX12</strain>
    </source>
</reference>
<dbReference type="InterPro" id="IPR001173">
    <property type="entry name" value="Glyco_trans_2-like"/>
</dbReference>
<accession>A0A923NPI0</accession>
<dbReference type="EMBL" id="JACRYT010000020">
    <property type="protein sequence ID" value="MBC6680852.1"/>
    <property type="molecule type" value="Genomic_DNA"/>
</dbReference>
<dbReference type="PANTHER" id="PTHR22916">
    <property type="entry name" value="GLYCOSYLTRANSFERASE"/>
    <property type="match status" value="1"/>
</dbReference>